<dbReference type="Gene3D" id="3.30.420.10">
    <property type="entry name" value="Ribonuclease H-like superfamily/Ribonuclease H"/>
    <property type="match status" value="2"/>
</dbReference>
<dbReference type="PANTHER" id="PTHR46060">
    <property type="entry name" value="MARINER MOS1 TRANSPOSASE-LIKE PROTEIN"/>
    <property type="match status" value="1"/>
</dbReference>
<organism evidence="1 2">
    <name type="scientific">Acrobeloides nanus</name>
    <dbReference type="NCBI Taxonomy" id="290746"/>
    <lineage>
        <taxon>Eukaryota</taxon>
        <taxon>Metazoa</taxon>
        <taxon>Ecdysozoa</taxon>
        <taxon>Nematoda</taxon>
        <taxon>Chromadorea</taxon>
        <taxon>Rhabditida</taxon>
        <taxon>Tylenchina</taxon>
        <taxon>Cephalobomorpha</taxon>
        <taxon>Cephaloboidea</taxon>
        <taxon>Cephalobidae</taxon>
        <taxon>Acrobeloides</taxon>
    </lineage>
</organism>
<keyword evidence="1" id="KW-1185">Reference proteome</keyword>
<dbReference type="GO" id="GO:0003676">
    <property type="term" value="F:nucleic acid binding"/>
    <property type="evidence" value="ECO:0007669"/>
    <property type="project" value="InterPro"/>
</dbReference>
<reference evidence="2" key="1">
    <citation type="submission" date="2022-11" db="UniProtKB">
        <authorList>
            <consortium name="WormBaseParasite"/>
        </authorList>
    </citation>
    <scope>IDENTIFICATION</scope>
</reference>
<dbReference type="InterPro" id="IPR036397">
    <property type="entry name" value="RNaseH_sf"/>
</dbReference>
<protein>
    <submittedName>
        <fullName evidence="2">Uncharacterized protein</fullName>
    </submittedName>
</protein>
<dbReference type="Pfam" id="PF01359">
    <property type="entry name" value="Transposase_1"/>
    <property type="match status" value="1"/>
</dbReference>
<accession>A0A914ECI2</accession>
<dbReference type="Proteomes" id="UP000887540">
    <property type="component" value="Unplaced"/>
</dbReference>
<name>A0A914ECI2_9BILA</name>
<dbReference type="WBParaSite" id="ACRNAN_scaffold7076.g14266.t1">
    <property type="protein sequence ID" value="ACRNAN_scaffold7076.g14266.t1"/>
    <property type="gene ID" value="ACRNAN_scaffold7076.g14266"/>
</dbReference>
<dbReference type="InterPro" id="IPR001888">
    <property type="entry name" value="Transposase_1"/>
</dbReference>
<evidence type="ECO:0000313" key="1">
    <source>
        <dbReference type="Proteomes" id="UP000887540"/>
    </source>
</evidence>
<sequence>MASTEITQSHSSSNRSMFANGFVERHDLEQYFWTESTAIGKVNKFGVWVHHQLSDLNKQTRFVCASDLLARFEAGALNLDSILTGDEKWVLYVNIFRRRQWVNRGEDPAPTAKAGLHPKKCLLSLFWDTEGVVHWELLPKGVTITAEVYCQQLDRLAEALNWLNGKEFRNEYEVKESIQQWIDSKPGGFWVKGITALPDRWAKTIEFEVDYFPDD</sequence>
<proteinExistence type="predicted"/>
<dbReference type="PANTHER" id="PTHR46060:SF2">
    <property type="entry name" value="HISTONE-LYSINE N-METHYLTRANSFERASE SETMAR"/>
    <property type="match status" value="1"/>
</dbReference>
<evidence type="ECO:0000313" key="2">
    <source>
        <dbReference type="WBParaSite" id="ACRNAN_scaffold7076.g14266.t1"/>
    </source>
</evidence>
<dbReference type="InterPro" id="IPR052709">
    <property type="entry name" value="Transposase-MT_Hybrid"/>
</dbReference>
<dbReference type="AlphaFoldDB" id="A0A914ECI2"/>